<dbReference type="Pfam" id="PF20179">
    <property type="entry name" value="MSS51_C"/>
    <property type="match status" value="1"/>
</dbReference>
<name>A0ABR3F3R8_9AGAR</name>
<organism evidence="3 4">
    <name type="scientific">Marasmius crinis-equi</name>
    <dbReference type="NCBI Taxonomy" id="585013"/>
    <lineage>
        <taxon>Eukaryota</taxon>
        <taxon>Fungi</taxon>
        <taxon>Dikarya</taxon>
        <taxon>Basidiomycota</taxon>
        <taxon>Agaricomycotina</taxon>
        <taxon>Agaricomycetes</taxon>
        <taxon>Agaricomycetidae</taxon>
        <taxon>Agaricales</taxon>
        <taxon>Marasmiineae</taxon>
        <taxon>Marasmiaceae</taxon>
        <taxon>Marasmius</taxon>
    </lineage>
</organism>
<evidence type="ECO:0000313" key="4">
    <source>
        <dbReference type="Proteomes" id="UP001465976"/>
    </source>
</evidence>
<dbReference type="PANTHER" id="PTHR46920:SF1">
    <property type="entry name" value="PROTEIN MSS51 HOMOLOG, MITOCHONDRIAL-RELATED"/>
    <property type="match status" value="1"/>
</dbReference>
<sequence>MLKRLKIFFVGPETPDETADRNTNVACQYCIAKDRMRTFIYHSSPYHDFALTADASNNRPDLIVALNTGMSEVETESWKRTIGVIRDLDVPGVFTAYTKLEAESEIRMLKGMGVGINKGLALNKWKGVVPTTNNYLNADEDGPIASYNSYYRYRAIFPRRGFTASLISIISKPTSYDSEDYSATNSRAPLPIAMDATQKSLVSTPGSNPGGPPSDFPVMRAEDLHLTHLLQSMNLREPASNFRPEIAGTSEMMKEPSPTMDNRQIGGPQNMAENTNPRMTGGTPYMMMDMGEMGGGMGGGIPGSMTVGNNLMMGDIGAGMGGMGGPEGMTQPGNLEAEIAAIPQHLVLKVKQDAGVEGKDNLTIEEKRRVVQTYRVRYTGKPGDGRPGEVPGGTAPSPSLLETPLQQNQLPQQQSIPDMFSADFMSSVASQLEADFDSQLFRPEGDINFERDFGQWFNHPDDVTLDMK</sequence>
<accession>A0ABR3F3R8</accession>
<evidence type="ECO:0000313" key="3">
    <source>
        <dbReference type="EMBL" id="KAL0569708.1"/>
    </source>
</evidence>
<dbReference type="InterPro" id="IPR052839">
    <property type="entry name" value="Mito_gene_expr_regulator"/>
</dbReference>
<protein>
    <recommendedName>
        <fullName evidence="2">Mitochondrial splicing suppressor 51-like C-terminal domain-containing protein</fullName>
    </recommendedName>
</protein>
<dbReference type="PANTHER" id="PTHR46920">
    <property type="match status" value="1"/>
</dbReference>
<evidence type="ECO:0000259" key="2">
    <source>
        <dbReference type="Pfam" id="PF20179"/>
    </source>
</evidence>
<dbReference type="EMBL" id="JBAHYK010001066">
    <property type="protein sequence ID" value="KAL0569708.1"/>
    <property type="molecule type" value="Genomic_DNA"/>
</dbReference>
<reference evidence="3 4" key="1">
    <citation type="submission" date="2024-02" db="EMBL/GenBank/DDBJ databases">
        <title>A draft genome for the cacao thread blight pathogen Marasmius crinis-equi.</title>
        <authorList>
            <person name="Cohen S.P."/>
            <person name="Baruah I.K."/>
            <person name="Amoako-Attah I."/>
            <person name="Bukari Y."/>
            <person name="Meinhardt L.W."/>
            <person name="Bailey B.A."/>
        </authorList>
    </citation>
    <scope>NUCLEOTIDE SEQUENCE [LARGE SCALE GENOMIC DNA]</scope>
    <source>
        <strain evidence="3 4">GH-76</strain>
    </source>
</reference>
<dbReference type="Proteomes" id="UP001465976">
    <property type="component" value="Unassembled WGS sequence"/>
</dbReference>
<dbReference type="InterPro" id="IPR046824">
    <property type="entry name" value="Mss51-like_C"/>
</dbReference>
<feature type="region of interest" description="Disordered" evidence="1">
    <location>
        <begin position="378"/>
        <end position="402"/>
    </location>
</feature>
<gene>
    <name evidence="3" type="ORF">V5O48_012258</name>
</gene>
<evidence type="ECO:0000256" key="1">
    <source>
        <dbReference type="SAM" id="MobiDB-lite"/>
    </source>
</evidence>
<proteinExistence type="predicted"/>
<feature type="domain" description="Mitochondrial splicing suppressor 51-like C-terminal" evidence="2">
    <location>
        <begin position="3"/>
        <end position="132"/>
    </location>
</feature>
<keyword evidence="4" id="KW-1185">Reference proteome</keyword>
<comment type="caution">
    <text evidence="3">The sequence shown here is derived from an EMBL/GenBank/DDBJ whole genome shotgun (WGS) entry which is preliminary data.</text>
</comment>